<evidence type="ECO:0000313" key="1">
    <source>
        <dbReference type="EMBL" id="KAG5581142.1"/>
    </source>
</evidence>
<gene>
    <name evidence="1" type="ORF">H5410_051769</name>
</gene>
<dbReference type="Proteomes" id="UP000824120">
    <property type="component" value="Chromosome 10"/>
</dbReference>
<comment type="caution">
    <text evidence="1">The sequence shown here is derived from an EMBL/GenBank/DDBJ whole genome shotgun (WGS) entry which is preliminary data.</text>
</comment>
<dbReference type="OrthoDB" id="1915967at2759"/>
<organism evidence="1 2">
    <name type="scientific">Solanum commersonii</name>
    <name type="common">Commerson's wild potato</name>
    <name type="synonym">Commerson's nightshade</name>
    <dbReference type="NCBI Taxonomy" id="4109"/>
    <lineage>
        <taxon>Eukaryota</taxon>
        <taxon>Viridiplantae</taxon>
        <taxon>Streptophyta</taxon>
        <taxon>Embryophyta</taxon>
        <taxon>Tracheophyta</taxon>
        <taxon>Spermatophyta</taxon>
        <taxon>Magnoliopsida</taxon>
        <taxon>eudicotyledons</taxon>
        <taxon>Gunneridae</taxon>
        <taxon>Pentapetalae</taxon>
        <taxon>asterids</taxon>
        <taxon>lamiids</taxon>
        <taxon>Solanales</taxon>
        <taxon>Solanaceae</taxon>
        <taxon>Solanoideae</taxon>
        <taxon>Solaneae</taxon>
        <taxon>Solanum</taxon>
    </lineage>
</organism>
<sequence>MPSIVEEACKVNNTSRYILPHWNLELARSLVNGNGVSVHLKLSYDDYFLSIVKLINNHGLGIGDEIGYIVILICQSQFSNYFQRFIIHELG</sequence>
<reference evidence="1 2" key="1">
    <citation type="submission" date="2020-09" db="EMBL/GenBank/DDBJ databases">
        <title>De no assembly of potato wild relative species, Solanum commersonii.</title>
        <authorList>
            <person name="Cho K."/>
        </authorList>
    </citation>
    <scope>NUCLEOTIDE SEQUENCE [LARGE SCALE GENOMIC DNA]</scope>
    <source>
        <strain evidence="1">LZ3.2</strain>
        <tissue evidence="1">Leaf</tissue>
    </source>
</reference>
<name>A0A9J5X1P4_SOLCO</name>
<dbReference type="AlphaFoldDB" id="A0A9J5X1P4"/>
<protein>
    <submittedName>
        <fullName evidence="1">Uncharacterized protein</fullName>
    </submittedName>
</protein>
<evidence type="ECO:0000313" key="2">
    <source>
        <dbReference type="Proteomes" id="UP000824120"/>
    </source>
</evidence>
<dbReference type="PANTHER" id="PTHR36264">
    <property type="entry name" value="SET DOMAIN-CONTAINING PROTEIN"/>
    <property type="match status" value="1"/>
</dbReference>
<dbReference type="EMBL" id="JACXVP010000010">
    <property type="protein sequence ID" value="KAG5581142.1"/>
    <property type="molecule type" value="Genomic_DNA"/>
</dbReference>
<dbReference type="PANTHER" id="PTHR36264:SF7">
    <property type="entry name" value="TF-B3 DOMAIN-CONTAINING PROTEIN"/>
    <property type="match status" value="1"/>
</dbReference>
<accession>A0A9J5X1P4</accession>
<proteinExistence type="predicted"/>
<keyword evidence="2" id="KW-1185">Reference proteome</keyword>
<feature type="non-terminal residue" evidence="1">
    <location>
        <position position="1"/>
    </location>
</feature>